<reference evidence="4" key="3">
    <citation type="submission" date="2020-12" db="UniProtKB">
        <authorList>
            <consortium name="EnsemblPlants"/>
        </authorList>
    </citation>
    <scope>IDENTIFICATION</scope>
</reference>
<evidence type="ECO:0000313" key="4">
    <source>
        <dbReference type="EnsemblPlants" id="Pp3c1_15110V3.1"/>
    </source>
</evidence>
<dbReference type="Proteomes" id="UP000006727">
    <property type="component" value="Chromosome 1"/>
</dbReference>
<sequence length="478" mass="54451">MAHHYYAACLDDRTTEFQNHSDLPPSSPAFRLRLSRLQQELAQFETRCVETRQALDSKTSEANAMKEHVCLLEGQLHQSEQTIAGVKEQLWGLEEEVAQLQADQVALQLQLELDSANHARDEEEWDLEREELKAQIAHLETELQLASCSDSELDFLITPAKKGHLDRDLISPGTLNGLSLQSLLDMGEASLEVEEDIHELKMRLAESEARERAALHELTLKDRELEELKTQNKNLKEEVTTEKGKAKEEAEDLTQEMAELRYQLMEMIEQERELRAQAEQASVLRVVELESQVKNARQEAVRALVSRRETEMQSDRLAIELQRVRLALKDTEEEVRELKRKLKHAQEEAEQCRNDLSSETEARLKLGKQLESLQAVRNSLVTENRDLKKSLDKAVATSSELAESLRMKESALHTLESTIRRNENEFESSTEDLSMEHVKSEGRISSEQLENQEDATSESLSTHDQLDAESSHITGGAT</sequence>
<dbReference type="PANTHER" id="PTHR36390:SF1">
    <property type="entry name" value="MYOSIN HEAVY CHAIN-LIKE PROTEIN"/>
    <property type="match status" value="1"/>
</dbReference>
<reference evidence="3 5" key="1">
    <citation type="journal article" date="2008" name="Science">
        <title>The Physcomitrella genome reveals evolutionary insights into the conquest of land by plants.</title>
        <authorList>
            <person name="Rensing S."/>
            <person name="Lang D."/>
            <person name="Zimmer A."/>
            <person name="Terry A."/>
            <person name="Salamov A."/>
            <person name="Shapiro H."/>
            <person name="Nishiyama T."/>
            <person name="Perroud P.-F."/>
            <person name="Lindquist E."/>
            <person name="Kamisugi Y."/>
            <person name="Tanahashi T."/>
            <person name="Sakakibara K."/>
            <person name="Fujita T."/>
            <person name="Oishi K."/>
            <person name="Shin-I T."/>
            <person name="Kuroki Y."/>
            <person name="Toyoda A."/>
            <person name="Suzuki Y."/>
            <person name="Hashimoto A."/>
            <person name="Yamaguchi K."/>
            <person name="Sugano A."/>
            <person name="Kohara Y."/>
            <person name="Fujiyama A."/>
            <person name="Anterola A."/>
            <person name="Aoki S."/>
            <person name="Ashton N."/>
            <person name="Barbazuk W.B."/>
            <person name="Barker E."/>
            <person name="Bennetzen J."/>
            <person name="Bezanilla M."/>
            <person name="Blankenship R."/>
            <person name="Cho S.H."/>
            <person name="Dutcher S."/>
            <person name="Estelle M."/>
            <person name="Fawcett J.A."/>
            <person name="Gundlach H."/>
            <person name="Hanada K."/>
            <person name="Heyl A."/>
            <person name="Hicks K.A."/>
            <person name="Hugh J."/>
            <person name="Lohr M."/>
            <person name="Mayer K."/>
            <person name="Melkozernov A."/>
            <person name="Murata T."/>
            <person name="Nelson D."/>
            <person name="Pils B."/>
            <person name="Prigge M."/>
            <person name="Reiss B."/>
            <person name="Renner T."/>
            <person name="Rombauts S."/>
            <person name="Rushton P."/>
            <person name="Sanderfoot A."/>
            <person name="Schween G."/>
            <person name="Shiu S.-H."/>
            <person name="Stueber K."/>
            <person name="Theodoulou F.L."/>
            <person name="Tu H."/>
            <person name="Van de Peer Y."/>
            <person name="Verrier P.J."/>
            <person name="Waters E."/>
            <person name="Wood A."/>
            <person name="Yang L."/>
            <person name="Cove D."/>
            <person name="Cuming A."/>
            <person name="Hasebe M."/>
            <person name="Lucas S."/>
            <person name="Mishler D.B."/>
            <person name="Reski R."/>
            <person name="Grigoriev I."/>
            <person name="Quatrano R.S."/>
            <person name="Boore J.L."/>
        </authorList>
    </citation>
    <scope>NUCLEOTIDE SEQUENCE [LARGE SCALE GENOMIC DNA]</scope>
    <source>
        <strain evidence="4 5">cv. Gransden 2004</strain>
    </source>
</reference>
<dbReference type="Gramene" id="Pp3c1_15110V3.1">
    <property type="protein sequence ID" value="Pp3c1_15110V3.1"/>
    <property type="gene ID" value="Pp3c1_15110"/>
</dbReference>
<reference evidence="3 5" key="2">
    <citation type="journal article" date="2018" name="Plant J.">
        <title>The Physcomitrella patens chromosome-scale assembly reveals moss genome structure and evolution.</title>
        <authorList>
            <person name="Lang D."/>
            <person name="Ullrich K.K."/>
            <person name="Murat F."/>
            <person name="Fuchs J."/>
            <person name="Jenkins J."/>
            <person name="Haas F.B."/>
            <person name="Piednoel M."/>
            <person name="Gundlach H."/>
            <person name="Van Bel M."/>
            <person name="Meyberg R."/>
            <person name="Vives C."/>
            <person name="Morata J."/>
            <person name="Symeonidi A."/>
            <person name="Hiss M."/>
            <person name="Muchero W."/>
            <person name="Kamisugi Y."/>
            <person name="Saleh O."/>
            <person name="Blanc G."/>
            <person name="Decker E.L."/>
            <person name="van Gessel N."/>
            <person name="Grimwood J."/>
            <person name="Hayes R.D."/>
            <person name="Graham S.W."/>
            <person name="Gunter L.E."/>
            <person name="McDaniel S.F."/>
            <person name="Hoernstein S.N.W."/>
            <person name="Larsson A."/>
            <person name="Li F.W."/>
            <person name="Perroud P.F."/>
            <person name="Phillips J."/>
            <person name="Ranjan P."/>
            <person name="Rokshar D.S."/>
            <person name="Rothfels C.J."/>
            <person name="Schneider L."/>
            <person name="Shu S."/>
            <person name="Stevenson D.W."/>
            <person name="Thummler F."/>
            <person name="Tillich M."/>
            <person name="Villarreal Aguilar J.C."/>
            <person name="Widiez T."/>
            <person name="Wong G.K."/>
            <person name="Wymore A."/>
            <person name="Zhang Y."/>
            <person name="Zimmer A.D."/>
            <person name="Quatrano R.S."/>
            <person name="Mayer K.F.X."/>
            <person name="Goodstein D."/>
            <person name="Casacuberta J.M."/>
            <person name="Vandepoele K."/>
            <person name="Reski R."/>
            <person name="Cuming A.C."/>
            <person name="Tuskan G.A."/>
            <person name="Maumus F."/>
            <person name="Salse J."/>
            <person name="Schmutz J."/>
            <person name="Rensing S.A."/>
        </authorList>
    </citation>
    <scope>NUCLEOTIDE SEQUENCE [LARGE SCALE GENOMIC DNA]</scope>
    <source>
        <strain evidence="4 5">cv. Gransden 2004</strain>
    </source>
</reference>
<dbReference type="EMBL" id="ABEU02000001">
    <property type="protein sequence ID" value="PNR62262.1"/>
    <property type="molecule type" value="Genomic_DNA"/>
</dbReference>
<dbReference type="STRING" id="3218.A0A2K1L8B9"/>
<dbReference type="AlphaFoldDB" id="A0A2K1L8B9"/>
<dbReference type="Gramene" id="Pp3c1_15110V3.2">
    <property type="protein sequence ID" value="Pp3c1_15110V3.2"/>
    <property type="gene ID" value="Pp3c1_15110"/>
</dbReference>
<dbReference type="EnsemblPlants" id="Pp3c1_15110V3.1">
    <property type="protein sequence ID" value="Pp3c1_15110V3.1"/>
    <property type="gene ID" value="Pp3c1_15110"/>
</dbReference>
<proteinExistence type="predicted"/>
<dbReference type="EnsemblPlants" id="Pp3c1_15110V3.2">
    <property type="protein sequence ID" value="Pp3c1_15110V3.2"/>
    <property type="gene ID" value="Pp3c1_15110"/>
</dbReference>
<dbReference type="PaxDb" id="3218-PP1S230_68V6.1"/>
<gene>
    <name evidence="4" type="primary">LOC112282387</name>
    <name evidence="3" type="ORF">PHYPA_000686</name>
</gene>
<accession>A0A2K1L8B9</accession>
<evidence type="ECO:0000313" key="5">
    <source>
        <dbReference type="Proteomes" id="UP000006727"/>
    </source>
</evidence>
<evidence type="ECO:0000256" key="1">
    <source>
        <dbReference type="SAM" id="Coils"/>
    </source>
</evidence>
<protein>
    <submittedName>
        <fullName evidence="3 4">Uncharacterized protein</fullName>
    </submittedName>
</protein>
<evidence type="ECO:0000313" key="3">
    <source>
        <dbReference type="EMBL" id="PNR62262.1"/>
    </source>
</evidence>
<feature type="compositionally biased region" description="Basic and acidic residues" evidence="2">
    <location>
        <begin position="434"/>
        <end position="444"/>
    </location>
</feature>
<name>A0A2K1L8B9_PHYPA</name>
<evidence type="ECO:0000256" key="2">
    <source>
        <dbReference type="SAM" id="MobiDB-lite"/>
    </source>
</evidence>
<organism evidence="3">
    <name type="scientific">Physcomitrium patens</name>
    <name type="common">Spreading-leaved earth moss</name>
    <name type="synonym">Physcomitrella patens</name>
    <dbReference type="NCBI Taxonomy" id="3218"/>
    <lineage>
        <taxon>Eukaryota</taxon>
        <taxon>Viridiplantae</taxon>
        <taxon>Streptophyta</taxon>
        <taxon>Embryophyta</taxon>
        <taxon>Bryophyta</taxon>
        <taxon>Bryophytina</taxon>
        <taxon>Bryopsida</taxon>
        <taxon>Funariidae</taxon>
        <taxon>Funariales</taxon>
        <taxon>Funariaceae</taxon>
        <taxon>Physcomitrium</taxon>
    </lineage>
</organism>
<feature type="region of interest" description="Disordered" evidence="2">
    <location>
        <begin position="422"/>
        <end position="478"/>
    </location>
</feature>
<dbReference type="OMA" id="EHYATEW"/>
<dbReference type="PANTHER" id="PTHR36390">
    <property type="entry name" value="MYOSIN HEAVY CHAIN-LIKE PROTEIN"/>
    <property type="match status" value="1"/>
</dbReference>
<feature type="coiled-coil region" evidence="1">
    <location>
        <begin position="34"/>
        <end position="149"/>
    </location>
</feature>
<keyword evidence="1" id="KW-0175">Coiled coil</keyword>
<keyword evidence="5" id="KW-1185">Reference proteome</keyword>